<evidence type="ECO:0000313" key="2">
    <source>
        <dbReference type="Proteomes" id="UP000430670"/>
    </source>
</evidence>
<accession>A0A6I3SAW0</accession>
<comment type="caution">
    <text evidence="1">The sequence shown here is derived from an EMBL/GenBank/DDBJ whole genome shotgun (WGS) entry which is preliminary data.</text>
</comment>
<dbReference type="Proteomes" id="UP000430670">
    <property type="component" value="Unassembled WGS sequence"/>
</dbReference>
<dbReference type="RefSeq" id="WP_155474518.1">
    <property type="nucleotide sequence ID" value="NZ_WNKU01000001.1"/>
</dbReference>
<dbReference type="Gene3D" id="6.20.120.50">
    <property type="match status" value="1"/>
</dbReference>
<dbReference type="InterPro" id="IPR021377">
    <property type="entry name" value="DUF3006"/>
</dbReference>
<dbReference type="EMBL" id="WNKU01000001">
    <property type="protein sequence ID" value="MTV47388.1"/>
    <property type="molecule type" value="Genomic_DNA"/>
</dbReference>
<reference evidence="1 2" key="1">
    <citation type="submission" date="2019-11" db="EMBL/GenBank/DDBJ databases">
        <title>Whole-genome sequence of a the green, strictly anaerobic photosynthetic bacterium Heliobacillus mobilis DSM 6151.</title>
        <authorList>
            <person name="Kyndt J.A."/>
            <person name="Meyer T.E."/>
        </authorList>
    </citation>
    <scope>NUCLEOTIDE SEQUENCE [LARGE SCALE GENOMIC DNA]</scope>
    <source>
        <strain evidence="1 2">DSM 6151</strain>
    </source>
</reference>
<gene>
    <name evidence="1" type="ORF">GJ688_00160</name>
</gene>
<sequence>MTTAPFPPSHVTIDRFEENWAVIETEDGSTFSLPRSLLPAEAREGDFLLLHIEVDNEATARRREAMARTMEDFFNA</sequence>
<evidence type="ECO:0000313" key="1">
    <source>
        <dbReference type="EMBL" id="MTV47388.1"/>
    </source>
</evidence>
<dbReference type="OrthoDB" id="164847at2"/>
<proteinExistence type="predicted"/>
<protein>
    <submittedName>
        <fullName evidence="1">DUF3006 family protein</fullName>
    </submittedName>
</protein>
<dbReference type="Pfam" id="PF11213">
    <property type="entry name" value="DUF3006"/>
    <property type="match status" value="1"/>
</dbReference>
<keyword evidence="2" id="KW-1185">Reference proteome</keyword>
<dbReference type="AlphaFoldDB" id="A0A6I3SAW0"/>
<organism evidence="1 2">
    <name type="scientific">Heliobacterium mobile</name>
    <name type="common">Heliobacillus mobilis</name>
    <dbReference type="NCBI Taxonomy" id="28064"/>
    <lineage>
        <taxon>Bacteria</taxon>
        <taxon>Bacillati</taxon>
        <taxon>Bacillota</taxon>
        <taxon>Clostridia</taxon>
        <taxon>Eubacteriales</taxon>
        <taxon>Heliobacteriaceae</taxon>
        <taxon>Heliobacterium</taxon>
    </lineage>
</organism>
<name>A0A6I3SAW0_HELMO</name>